<gene>
    <name evidence="3" type="ORF">SEV965_LOCUS30479</name>
</gene>
<dbReference type="Pfam" id="PF12937">
    <property type="entry name" value="F-box-like"/>
    <property type="match status" value="1"/>
</dbReference>
<dbReference type="PANTHER" id="PTHR34365">
    <property type="entry name" value="ENOLASE (DUF1399)"/>
    <property type="match status" value="1"/>
</dbReference>
<protein>
    <recommendedName>
        <fullName evidence="2">F-box domain-containing protein</fullName>
    </recommendedName>
</protein>
<dbReference type="SMART" id="SM00256">
    <property type="entry name" value="FBOX"/>
    <property type="match status" value="1"/>
</dbReference>
<dbReference type="SUPFAM" id="SSF81383">
    <property type="entry name" value="F-box domain"/>
    <property type="match status" value="1"/>
</dbReference>
<reference evidence="3" key="1">
    <citation type="submission" date="2021-02" db="EMBL/GenBank/DDBJ databases">
        <authorList>
            <person name="Nowell W R."/>
        </authorList>
    </citation>
    <scope>NUCLEOTIDE SEQUENCE</scope>
</reference>
<comment type="caution">
    <text evidence="3">The sequence shown here is derived from an EMBL/GenBank/DDBJ whole genome shotgun (WGS) entry which is preliminary data.</text>
</comment>
<evidence type="ECO:0000256" key="1">
    <source>
        <dbReference type="SAM" id="MobiDB-lite"/>
    </source>
</evidence>
<evidence type="ECO:0000313" key="4">
    <source>
        <dbReference type="Proteomes" id="UP000663889"/>
    </source>
</evidence>
<dbReference type="PANTHER" id="PTHR34365:SF7">
    <property type="entry name" value="GLYCINE-RICH DOMAIN-CONTAINING PROTEIN 1"/>
    <property type="match status" value="1"/>
</dbReference>
<dbReference type="Gene3D" id="1.20.1280.50">
    <property type="match status" value="1"/>
</dbReference>
<dbReference type="Proteomes" id="UP000663889">
    <property type="component" value="Unassembled WGS sequence"/>
</dbReference>
<feature type="domain" description="F-box" evidence="2">
    <location>
        <begin position="65"/>
        <end position="111"/>
    </location>
</feature>
<name>A0A815JP05_9BILA</name>
<dbReference type="InterPro" id="IPR009836">
    <property type="entry name" value="GRDP-like"/>
</dbReference>
<accession>A0A815JP05</accession>
<dbReference type="PROSITE" id="PS50181">
    <property type="entry name" value="FBOX"/>
    <property type="match status" value="1"/>
</dbReference>
<feature type="non-terminal residue" evidence="3">
    <location>
        <position position="1"/>
    </location>
</feature>
<feature type="region of interest" description="Disordered" evidence="1">
    <location>
        <begin position="20"/>
        <end position="46"/>
    </location>
</feature>
<dbReference type="InterPro" id="IPR001810">
    <property type="entry name" value="F-box_dom"/>
</dbReference>
<evidence type="ECO:0000313" key="3">
    <source>
        <dbReference type="EMBL" id="CAF1382305.1"/>
    </source>
</evidence>
<evidence type="ECO:0000259" key="2">
    <source>
        <dbReference type="PROSITE" id="PS50181"/>
    </source>
</evidence>
<organism evidence="3 4">
    <name type="scientific">Rotaria sordida</name>
    <dbReference type="NCBI Taxonomy" id="392033"/>
    <lineage>
        <taxon>Eukaryota</taxon>
        <taxon>Metazoa</taxon>
        <taxon>Spiralia</taxon>
        <taxon>Gnathifera</taxon>
        <taxon>Rotifera</taxon>
        <taxon>Eurotatoria</taxon>
        <taxon>Bdelloidea</taxon>
        <taxon>Philodinida</taxon>
        <taxon>Philodinidae</taxon>
        <taxon>Rotaria</taxon>
    </lineage>
</organism>
<proteinExistence type="predicted"/>
<sequence>MGNKLTSLLCSRRQRKTNFKRGTTVVDSSDEEELRSGKENKIRSPPTVTLKPSWPVHQIRDALSESPFASIPTEILIQIFRLLSVPDLGNVALVCRSFKLTVDHDEIWRSKCNKTYIDWIYEKYLRNQELEETENAYGLLGTNYSSSSYFCELTDSIQLPSVTGFDEHPNSSEDMIIELSVDIDRTAPELISLLEKASNFKVDWYRPAIIRQMIMRYYQFMQLKASFPDEIFLVPTLDIEIVWQTHLLRPQMYRKDCLRLFHHVIEHSLLIDDIGQFLKEQAFLDTCQFYEERFGEQYCSLLIDKEKIQEALRYHRSLFRSCLTPNYSYWDQTHFQFGSESPKDYENPFSFTEADVILDNNWLDLCKKFMHKSVSKKEYNPPYKIDLGFSPMQLLKKSYERFLYIVTKYPPVDEDKFVHLTYAIEIVWHAHMQEPTKYASDCLRLVGYIMDHTPRIS</sequence>
<dbReference type="AlphaFoldDB" id="A0A815JP05"/>
<dbReference type="Pfam" id="PF07173">
    <property type="entry name" value="GRDP-like"/>
    <property type="match status" value="1"/>
</dbReference>
<dbReference type="InterPro" id="IPR036047">
    <property type="entry name" value="F-box-like_dom_sf"/>
</dbReference>
<dbReference type="EMBL" id="CAJNOU010003290">
    <property type="protein sequence ID" value="CAF1382305.1"/>
    <property type="molecule type" value="Genomic_DNA"/>
</dbReference>